<proteinExistence type="predicted"/>
<gene>
    <name evidence="1" type="primary">saf4</name>
    <name evidence="1" type="ORF">M8818_001285</name>
</gene>
<dbReference type="Proteomes" id="UP001320706">
    <property type="component" value="Unassembled WGS sequence"/>
</dbReference>
<accession>A0ACC3SKR2</accession>
<sequence>MGRYVPPEFEGTTSANKLAGKHALGARARKIKEGILTVRFEMPFAVWCFSCPKPTIIGQGVRFNAEKKKVGNYHSTPIYAFRMKHAACGGWIEIRTDPKNTAYVVMEGGKKRDTGEDRVREGEEGMEILTAEEREKRREDAFSVLEGRKEEKAQEKEHRYRISELQEASEKHWEDPYEASRRLRKGFRADRKVREKDAEVTETLRNKMGLDIELLPEHEDDATRAAFVEFGNVDESNSTATSRPLSALNNSKDVKKTERPGKRLSSKEKAAAEVERRRQALQQQIRDNTRAAQDPFLNFSRDTRADVFTARALSGIKRKREREHDAQPSDTSTTPETAETFTTDSLSANCPIPQLVVYDSD</sequence>
<protein>
    <submittedName>
        <fullName evidence="1">Protein saf4</fullName>
    </submittedName>
</protein>
<comment type="caution">
    <text evidence="1">The sequence shown here is derived from an EMBL/GenBank/DDBJ whole genome shotgun (WGS) entry which is preliminary data.</text>
</comment>
<dbReference type="EMBL" id="JAMKPW020000005">
    <property type="protein sequence ID" value="KAK8217527.1"/>
    <property type="molecule type" value="Genomic_DNA"/>
</dbReference>
<keyword evidence="2" id="KW-1185">Reference proteome</keyword>
<reference evidence="1" key="1">
    <citation type="submission" date="2024-02" db="EMBL/GenBank/DDBJ databases">
        <title>Metagenome Assembled Genome of Zalaria obscura JY119.</title>
        <authorList>
            <person name="Vighnesh L."/>
            <person name="Jagadeeshwari U."/>
            <person name="Venkata Ramana C."/>
            <person name="Sasikala C."/>
        </authorList>
    </citation>
    <scope>NUCLEOTIDE SEQUENCE</scope>
    <source>
        <strain evidence="1">JY119</strain>
    </source>
</reference>
<organism evidence="1 2">
    <name type="scientific">Zalaria obscura</name>
    <dbReference type="NCBI Taxonomy" id="2024903"/>
    <lineage>
        <taxon>Eukaryota</taxon>
        <taxon>Fungi</taxon>
        <taxon>Dikarya</taxon>
        <taxon>Ascomycota</taxon>
        <taxon>Pezizomycotina</taxon>
        <taxon>Dothideomycetes</taxon>
        <taxon>Dothideomycetidae</taxon>
        <taxon>Dothideales</taxon>
        <taxon>Zalariaceae</taxon>
        <taxon>Zalaria</taxon>
    </lineage>
</organism>
<evidence type="ECO:0000313" key="2">
    <source>
        <dbReference type="Proteomes" id="UP001320706"/>
    </source>
</evidence>
<name>A0ACC3SKR2_9PEZI</name>
<evidence type="ECO:0000313" key="1">
    <source>
        <dbReference type="EMBL" id="KAK8217527.1"/>
    </source>
</evidence>